<evidence type="ECO:0000259" key="11">
    <source>
        <dbReference type="Pfam" id="PF00479"/>
    </source>
</evidence>
<dbReference type="InterPro" id="IPR022675">
    <property type="entry name" value="G6P_DH_C"/>
</dbReference>
<evidence type="ECO:0000256" key="7">
    <source>
        <dbReference type="ARBA" id="ARBA00023002"/>
    </source>
</evidence>
<dbReference type="HAMAP" id="MF_00966">
    <property type="entry name" value="G6PD"/>
    <property type="match status" value="1"/>
</dbReference>
<dbReference type="GO" id="GO:0050661">
    <property type="term" value="F:NADP binding"/>
    <property type="evidence" value="ECO:0007669"/>
    <property type="project" value="InterPro"/>
</dbReference>
<evidence type="ECO:0000256" key="8">
    <source>
        <dbReference type="ARBA" id="ARBA00023277"/>
    </source>
</evidence>
<evidence type="ECO:0000256" key="1">
    <source>
        <dbReference type="ARBA" id="ARBA00004937"/>
    </source>
</evidence>
<keyword evidence="5 9" id="KW-0313">Glucose metabolism</keyword>
<evidence type="ECO:0000259" key="12">
    <source>
        <dbReference type="Pfam" id="PF02781"/>
    </source>
</evidence>
<dbReference type="Pfam" id="PF02781">
    <property type="entry name" value="G6PD_C"/>
    <property type="match status" value="1"/>
</dbReference>
<dbReference type="GO" id="GO:0005829">
    <property type="term" value="C:cytosol"/>
    <property type="evidence" value="ECO:0007669"/>
    <property type="project" value="TreeGrafter"/>
</dbReference>
<evidence type="ECO:0000256" key="5">
    <source>
        <dbReference type="ARBA" id="ARBA00022526"/>
    </source>
</evidence>
<dbReference type="InterPro" id="IPR001282">
    <property type="entry name" value="G6P_DH"/>
</dbReference>
<evidence type="ECO:0000256" key="9">
    <source>
        <dbReference type="RuleBase" id="RU362120"/>
    </source>
</evidence>
<dbReference type="PANTHER" id="PTHR23429:SF0">
    <property type="entry name" value="GLUCOSE-6-PHOSPHATE 1-DEHYDROGENASE"/>
    <property type="match status" value="1"/>
</dbReference>
<feature type="compositionally biased region" description="Polar residues" evidence="10">
    <location>
        <begin position="14"/>
        <end position="26"/>
    </location>
</feature>
<protein>
    <recommendedName>
        <fullName evidence="4 9">Glucose-6-phosphate 1-dehydrogenase</fullName>
        <ecNumber evidence="3 9">1.1.1.49</ecNumber>
    </recommendedName>
</protein>
<keyword evidence="14" id="KW-1185">Reference proteome</keyword>
<dbReference type="UniPathway" id="UPA00115">
    <property type="reaction ID" value="UER00408"/>
</dbReference>
<dbReference type="SUPFAM" id="SSF55347">
    <property type="entry name" value="Glyceraldehyde-3-phosphate dehydrogenase-like, C-terminal domain"/>
    <property type="match status" value="1"/>
</dbReference>
<dbReference type="Gene3D" id="3.40.50.720">
    <property type="entry name" value="NAD(P)-binding Rossmann-like Domain"/>
    <property type="match status" value="1"/>
</dbReference>
<dbReference type="OrthoDB" id="60984at2759"/>
<comment type="function">
    <text evidence="9">Catalyzes the rate-limiting step of the oxidative pentose-phosphate pathway, which represents a route for the dissimilation of carbohydrates besides glycolysis.</text>
</comment>
<accession>A0A0D6EK13</accession>
<evidence type="ECO:0000256" key="4">
    <source>
        <dbReference type="ARBA" id="ARBA00020444"/>
    </source>
</evidence>
<evidence type="ECO:0000313" key="14">
    <source>
        <dbReference type="Proteomes" id="UP000243876"/>
    </source>
</evidence>
<dbReference type="PANTHER" id="PTHR23429">
    <property type="entry name" value="GLUCOSE-6-PHOSPHATE 1-DEHYDROGENASE G6PD"/>
    <property type="match status" value="1"/>
</dbReference>
<feature type="domain" description="Glucose-6-phosphate dehydrogenase NAD-binding" evidence="11">
    <location>
        <begin position="89"/>
        <end position="258"/>
    </location>
</feature>
<evidence type="ECO:0000313" key="13">
    <source>
        <dbReference type="EMBL" id="CEQ40088.1"/>
    </source>
</evidence>
<dbReference type="PRINTS" id="PR00079">
    <property type="entry name" value="G6PDHDRGNASE"/>
</dbReference>
<proteinExistence type="inferred from homology"/>
<organism evidence="13 14">
    <name type="scientific">Sporidiobolus salmonicolor</name>
    <name type="common">Yeast-like fungus</name>
    <name type="synonym">Sporobolomyces salmonicolor</name>
    <dbReference type="NCBI Taxonomy" id="5005"/>
    <lineage>
        <taxon>Eukaryota</taxon>
        <taxon>Fungi</taxon>
        <taxon>Dikarya</taxon>
        <taxon>Basidiomycota</taxon>
        <taxon>Pucciniomycotina</taxon>
        <taxon>Microbotryomycetes</taxon>
        <taxon>Sporidiobolales</taxon>
        <taxon>Sporidiobolaceae</taxon>
        <taxon>Sporobolomyces</taxon>
    </lineage>
</organism>
<dbReference type="SUPFAM" id="SSF51735">
    <property type="entry name" value="NAD(P)-binding Rossmann-fold domains"/>
    <property type="match status" value="1"/>
</dbReference>
<gene>
    <name evidence="13" type="primary">SPOSA6832_01670</name>
</gene>
<dbReference type="Gene3D" id="3.30.360.10">
    <property type="entry name" value="Dihydrodipicolinate Reductase, domain 2"/>
    <property type="match status" value="1"/>
</dbReference>
<dbReference type="NCBIfam" id="TIGR00871">
    <property type="entry name" value="zwf"/>
    <property type="match status" value="1"/>
</dbReference>
<keyword evidence="8 9" id="KW-0119">Carbohydrate metabolism</keyword>
<sequence length="613" mass="69353">MSNVASPSHEKTGSVPSSQTEGAALKSNTTIVIAGASGDLAKKKASPPSATLPPARRVVVEHDRLDRPDAMPLITEEPRLAIPPDASPTTFPALFGLYNNGFLPEGIRIIGYARTKMNKEEYHKRVTQYTKAPIPAMKKKLEEFLEICTYVSGQYDQDDGFEELEKEIKKAEETYTDKDSPKNRVFYMALPPSVFTTVASHFKKHNYSEGGVNRIIVEKPFGKDLESSREMQKGLKKDWKEEEIFRIDHYLGKEMVKNLLVLRFANVMLDASFNKNLISNVQITFKEPFGTEGRGGYFDEFGIIRDVMQNHLLQVLSILTMERPVSFSSEDIRDEKVKVLRYIPPIKPEDVILGQYVAGEKDGEKKPGYLDDDTVPKDSNCPTFAAAVVHINSPRWEGIPFIMKAGKALNEQKTEIRIQYKDVTQGIFAEITRNELVIRVQPGEAVYLKMNSKAPGLSMRTVPTEMDLTYKRRFSDLKIPEAYECVSRLFLLCLDPGIGELTCRRAEQGPHPRRVQGRSLELCARRRARHRLEDLHPAAPLDRRHVPPLPRCSLPLPYHWLTFVGKRQPEKKPKPEPYEYGSRGPASLAEFTQKTAGYVRSNAPYTWPSTSVL</sequence>
<name>A0A0D6EK13_SPOSA</name>
<feature type="domain" description="Glucose-6-phosphate dehydrogenase C-terminal" evidence="12">
    <location>
        <begin position="260"/>
        <end position="484"/>
    </location>
</feature>
<dbReference type="AlphaFoldDB" id="A0A0D6EK13"/>
<comment type="pathway">
    <text evidence="1 9">Carbohydrate degradation; pentose phosphate pathway; D-ribulose 5-phosphate from D-glucose 6-phosphate (oxidative stage): step 1/3.</text>
</comment>
<evidence type="ECO:0000256" key="10">
    <source>
        <dbReference type="SAM" id="MobiDB-lite"/>
    </source>
</evidence>
<dbReference type="PROSITE" id="PS00069">
    <property type="entry name" value="G6P_DEHYDROGENASE"/>
    <property type="match status" value="1"/>
</dbReference>
<dbReference type="GO" id="GO:0004345">
    <property type="term" value="F:glucose-6-phosphate dehydrogenase activity"/>
    <property type="evidence" value="ECO:0007669"/>
    <property type="project" value="UniProtKB-EC"/>
</dbReference>
<reference evidence="14" key="1">
    <citation type="submission" date="2015-02" db="EMBL/GenBank/DDBJ databases">
        <authorList>
            <person name="Gon?alves P."/>
        </authorList>
    </citation>
    <scope>NUCLEOTIDE SEQUENCE [LARGE SCALE GENOMIC DNA]</scope>
</reference>
<dbReference type="GO" id="GO:0009051">
    <property type="term" value="P:pentose-phosphate shunt, oxidative branch"/>
    <property type="evidence" value="ECO:0007669"/>
    <property type="project" value="TreeGrafter"/>
</dbReference>
<evidence type="ECO:0000256" key="2">
    <source>
        <dbReference type="ARBA" id="ARBA00009975"/>
    </source>
</evidence>
<comment type="catalytic activity">
    <reaction evidence="9">
        <text>D-glucose 6-phosphate + NADP(+) = 6-phospho-D-glucono-1,5-lactone + NADPH + H(+)</text>
        <dbReference type="Rhea" id="RHEA:15841"/>
        <dbReference type="ChEBI" id="CHEBI:15378"/>
        <dbReference type="ChEBI" id="CHEBI:57783"/>
        <dbReference type="ChEBI" id="CHEBI:57955"/>
        <dbReference type="ChEBI" id="CHEBI:58349"/>
        <dbReference type="ChEBI" id="CHEBI:61548"/>
        <dbReference type="EC" id="1.1.1.49"/>
    </reaction>
</comment>
<comment type="similarity">
    <text evidence="2 9">Belongs to the glucose-6-phosphate dehydrogenase family.</text>
</comment>
<dbReference type="Proteomes" id="UP000243876">
    <property type="component" value="Unassembled WGS sequence"/>
</dbReference>
<keyword evidence="7 9" id="KW-0560">Oxidoreductase</keyword>
<dbReference type="GO" id="GO:0006006">
    <property type="term" value="P:glucose metabolic process"/>
    <property type="evidence" value="ECO:0007669"/>
    <property type="project" value="UniProtKB-KW"/>
</dbReference>
<dbReference type="EC" id="1.1.1.49" evidence="3 9"/>
<dbReference type="InterPro" id="IPR022674">
    <property type="entry name" value="G6P_DH_NAD-bd"/>
</dbReference>
<dbReference type="InterPro" id="IPR019796">
    <property type="entry name" value="G6P_DH_AS"/>
</dbReference>
<dbReference type="Pfam" id="PF00479">
    <property type="entry name" value="G6PD_N"/>
    <property type="match status" value="1"/>
</dbReference>
<feature type="region of interest" description="Disordered" evidence="10">
    <location>
        <begin position="1"/>
        <end position="26"/>
    </location>
</feature>
<dbReference type="InterPro" id="IPR036291">
    <property type="entry name" value="NAD(P)-bd_dom_sf"/>
</dbReference>
<dbReference type="EMBL" id="CENE01000005">
    <property type="protein sequence ID" value="CEQ40088.1"/>
    <property type="molecule type" value="Genomic_DNA"/>
</dbReference>
<evidence type="ECO:0000256" key="6">
    <source>
        <dbReference type="ARBA" id="ARBA00022857"/>
    </source>
</evidence>
<keyword evidence="6 9" id="KW-0521">NADP</keyword>
<feature type="non-terminal residue" evidence="13">
    <location>
        <position position="1"/>
    </location>
</feature>
<evidence type="ECO:0000256" key="3">
    <source>
        <dbReference type="ARBA" id="ARBA00013019"/>
    </source>
</evidence>